<comment type="similarity">
    <text evidence="1">Belongs to the NifZ family.</text>
</comment>
<gene>
    <name evidence="3" type="ORF">NC803_01195</name>
    <name evidence="4" type="ORF">NC856_01550</name>
</gene>
<dbReference type="EMBL" id="JAMPJU010000001">
    <property type="protein sequence ID" value="MCV9880964.1"/>
    <property type="molecule type" value="Genomic_DNA"/>
</dbReference>
<dbReference type="Proteomes" id="UP001165568">
    <property type="component" value="Unassembled WGS sequence"/>
</dbReference>
<evidence type="ECO:0000313" key="3">
    <source>
        <dbReference type="EMBL" id="MCV9877470.1"/>
    </source>
</evidence>
<dbReference type="GO" id="GO:0009399">
    <property type="term" value="P:nitrogen fixation"/>
    <property type="evidence" value="ECO:0007669"/>
    <property type="project" value="InterPro"/>
</dbReference>
<keyword evidence="2" id="KW-0535">Nitrogen fixation</keyword>
<dbReference type="InterPro" id="IPR007415">
    <property type="entry name" value="Nitrogenase_MoFe_mat_NifZ"/>
</dbReference>
<dbReference type="Pfam" id="PF04319">
    <property type="entry name" value="NifZ"/>
    <property type="match status" value="1"/>
</dbReference>
<keyword evidence="5" id="KW-1185">Reference proteome</keyword>
<evidence type="ECO:0000256" key="2">
    <source>
        <dbReference type="ARBA" id="ARBA00023231"/>
    </source>
</evidence>
<proteinExistence type="inferred from homology"/>
<dbReference type="AlphaFoldDB" id="A0AA41XVH2"/>
<sequence>MNPRFSFGEAVRVIRSVRNDGTFPNKARGELLVRRGAIGYVREWGTFLQDNIIYQVHFMDDDRIVGCRENELIPAGAPWVDGAFQYGDWVSAAMILTTDHHIRVQAGDVGQVMGVARDTQPLQFIVLFGGTLLQVPEHALEAIDHDRLSC</sequence>
<organism evidence="3 6">
    <name type="scientific">Brenneria izbisi</name>
    <dbReference type="NCBI Taxonomy" id="2939450"/>
    <lineage>
        <taxon>Bacteria</taxon>
        <taxon>Pseudomonadati</taxon>
        <taxon>Pseudomonadota</taxon>
        <taxon>Gammaproteobacteria</taxon>
        <taxon>Enterobacterales</taxon>
        <taxon>Pectobacteriaceae</taxon>
        <taxon>Brenneria</taxon>
    </lineage>
</organism>
<dbReference type="EMBL" id="JAMPJT010000001">
    <property type="protein sequence ID" value="MCV9877470.1"/>
    <property type="molecule type" value="Genomic_DNA"/>
</dbReference>
<evidence type="ECO:0000313" key="5">
    <source>
        <dbReference type="Proteomes" id="UP001165568"/>
    </source>
</evidence>
<evidence type="ECO:0000313" key="4">
    <source>
        <dbReference type="EMBL" id="MCV9880964.1"/>
    </source>
</evidence>
<evidence type="ECO:0000313" key="6">
    <source>
        <dbReference type="Proteomes" id="UP001165569"/>
    </source>
</evidence>
<name>A0AA41XVH2_9GAMM</name>
<protein>
    <submittedName>
        <fullName evidence="3">Nitrogen fixation protein NifZ</fullName>
    </submittedName>
</protein>
<comment type="caution">
    <text evidence="3">The sequence shown here is derived from an EMBL/GenBank/DDBJ whole genome shotgun (WGS) entry which is preliminary data.</text>
</comment>
<accession>A0AA41XVH2</accession>
<evidence type="ECO:0000256" key="1">
    <source>
        <dbReference type="ARBA" id="ARBA00008027"/>
    </source>
</evidence>
<dbReference type="RefSeq" id="WP_264088651.1">
    <property type="nucleotide sequence ID" value="NZ_JAMPJT010000001.1"/>
</dbReference>
<dbReference type="Proteomes" id="UP001165569">
    <property type="component" value="Unassembled WGS sequence"/>
</dbReference>
<reference evidence="3" key="1">
    <citation type="submission" date="2022-04" db="EMBL/GenBank/DDBJ databases">
        <title>Brenneria sp. isolated from walnut trees in Serbia.</title>
        <authorList>
            <person name="Gasic K."/>
            <person name="Zlatkovic N."/>
            <person name="Kuzmanovic N."/>
        </authorList>
    </citation>
    <scope>NUCLEOTIDE SEQUENCE</scope>
    <source>
        <strain evidence="4">KBI 423</strain>
        <strain evidence="3">KBI 447</strain>
    </source>
</reference>